<reference evidence="8" key="1">
    <citation type="journal article" date="2019" name="Int. J. Syst. Evol. Microbiol.">
        <title>The Global Catalogue of Microorganisms (GCM) 10K type strain sequencing project: providing services to taxonomists for standard genome sequencing and annotation.</title>
        <authorList>
            <consortium name="The Broad Institute Genomics Platform"/>
            <consortium name="The Broad Institute Genome Sequencing Center for Infectious Disease"/>
            <person name="Wu L."/>
            <person name="Ma J."/>
        </authorList>
    </citation>
    <scope>NUCLEOTIDE SEQUENCE [LARGE SCALE GENOMIC DNA]</scope>
    <source>
        <strain evidence="8">KCTC 12708</strain>
    </source>
</reference>
<accession>A0ABQ3BP98</accession>
<dbReference type="RefSeq" id="WP_027883966.1">
    <property type="nucleotide sequence ID" value="NZ_BMWY01000002.1"/>
</dbReference>
<keyword evidence="3" id="KW-0997">Cell inner membrane</keyword>
<evidence type="ECO:0000313" key="8">
    <source>
        <dbReference type="Proteomes" id="UP000615593"/>
    </source>
</evidence>
<evidence type="ECO:0000256" key="2">
    <source>
        <dbReference type="ARBA" id="ARBA00022475"/>
    </source>
</evidence>
<gene>
    <name evidence="7" type="ORF">GCM10008088_08430</name>
</gene>
<organism evidence="7 8">
    <name type="scientific">Mesonia mobilis</name>
    <dbReference type="NCBI Taxonomy" id="369791"/>
    <lineage>
        <taxon>Bacteria</taxon>
        <taxon>Pseudomonadati</taxon>
        <taxon>Bacteroidota</taxon>
        <taxon>Flavobacteriia</taxon>
        <taxon>Flavobacteriales</taxon>
        <taxon>Flavobacteriaceae</taxon>
        <taxon>Mesonia</taxon>
    </lineage>
</organism>
<dbReference type="Proteomes" id="UP000615593">
    <property type="component" value="Unassembled WGS sequence"/>
</dbReference>
<evidence type="ECO:0000256" key="6">
    <source>
        <dbReference type="ARBA" id="ARBA00023315"/>
    </source>
</evidence>
<evidence type="ECO:0000256" key="3">
    <source>
        <dbReference type="ARBA" id="ARBA00022519"/>
    </source>
</evidence>
<keyword evidence="6 7" id="KW-0012">Acyltransferase</keyword>
<dbReference type="PANTHER" id="PTHR30606">
    <property type="entry name" value="LIPID A BIOSYNTHESIS LAUROYL ACYLTRANSFERASE"/>
    <property type="match status" value="1"/>
</dbReference>
<dbReference type="CDD" id="cd07984">
    <property type="entry name" value="LPLAT_LABLAT-like"/>
    <property type="match status" value="1"/>
</dbReference>
<protein>
    <submittedName>
        <fullName evidence="7">Lipid A biosynthesis acyltransferase</fullName>
    </submittedName>
</protein>
<dbReference type="GO" id="GO:0016746">
    <property type="term" value="F:acyltransferase activity"/>
    <property type="evidence" value="ECO:0007669"/>
    <property type="project" value="UniProtKB-KW"/>
</dbReference>
<dbReference type="GeneID" id="94368508"/>
<proteinExistence type="predicted"/>
<comment type="caution">
    <text evidence="7">The sequence shown here is derived from an EMBL/GenBank/DDBJ whole genome shotgun (WGS) entry which is preliminary data.</text>
</comment>
<name>A0ABQ3BP98_9FLAO</name>
<evidence type="ECO:0000256" key="4">
    <source>
        <dbReference type="ARBA" id="ARBA00022679"/>
    </source>
</evidence>
<keyword evidence="2" id="KW-1003">Cell membrane</keyword>
<evidence type="ECO:0000256" key="5">
    <source>
        <dbReference type="ARBA" id="ARBA00023136"/>
    </source>
</evidence>
<dbReference type="InterPro" id="IPR004960">
    <property type="entry name" value="LipA_acyltrans"/>
</dbReference>
<evidence type="ECO:0000256" key="1">
    <source>
        <dbReference type="ARBA" id="ARBA00004533"/>
    </source>
</evidence>
<dbReference type="EMBL" id="BMWY01000002">
    <property type="protein sequence ID" value="GGZ49329.1"/>
    <property type="molecule type" value="Genomic_DNA"/>
</dbReference>
<dbReference type="Pfam" id="PF03279">
    <property type="entry name" value="Lip_A_acyltrans"/>
    <property type="match status" value="1"/>
</dbReference>
<keyword evidence="5" id="KW-0472">Membrane</keyword>
<comment type="subcellular location">
    <subcellularLocation>
        <location evidence="1">Cell inner membrane</location>
    </subcellularLocation>
</comment>
<keyword evidence="8" id="KW-1185">Reference proteome</keyword>
<keyword evidence="4" id="KW-0808">Transferase</keyword>
<dbReference type="PANTHER" id="PTHR30606:SF10">
    <property type="entry name" value="PHOSPHATIDYLINOSITOL MANNOSIDE ACYLTRANSFERASE"/>
    <property type="match status" value="1"/>
</dbReference>
<evidence type="ECO:0000313" key="7">
    <source>
        <dbReference type="EMBL" id="GGZ49329.1"/>
    </source>
</evidence>
<sequence>MAKWNGKSRGSVSGIKVFVFFIKNFGLRAAYLLLSLPVPYFVIAAPKASKALFYYFHRRLEYSVVTSVFKIFQTYYVFGQSLIDRVAVTVGKRDKFTMNFDGIHHIKELIQQKKGGILFTAHIGNFNISRTFFEELGNEAAINMVVTDHEHKNIKNYLESVTGKTKLNLIVVKEDLSHLFQINEALNNNELLVFAADRSGEGKHIKADFLGEKSRFFEGPFKLAALKKLPTLMVYIMREPNYHYHFYARKLEVENHEPQKILKGYLQNLEKMVKKYPTQWFNFYDFWD</sequence>